<keyword evidence="1" id="KW-0472">Membrane</keyword>
<gene>
    <name evidence="2" type="ORF">FNU76_17660</name>
</gene>
<dbReference type="RefSeq" id="WP_144279411.1">
    <property type="nucleotide sequence ID" value="NZ_CP041730.1"/>
</dbReference>
<organism evidence="2 3">
    <name type="scientific">Chitinimonas arctica</name>
    <dbReference type="NCBI Taxonomy" id="2594795"/>
    <lineage>
        <taxon>Bacteria</taxon>
        <taxon>Pseudomonadati</taxon>
        <taxon>Pseudomonadota</taxon>
        <taxon>Betaproteobacteria</taxon>
        <taxon>Neisseriales</taxon>
        <taxon>Chitinibacteraceae</taxon>
        <taxon>Chitinimonas</taxon>
    </lineage>
</organism>
<accession>A0A516SIP6</accession>
<sequence length="271" mass="29240">MQADQTPPGKDPFAKADGWLDKTHEMEGRLLDGGRAVAAGQGLAWFGSGFQLFKQSPWIWIANVVLMMLMLMVMSIIPFAGSLGVNLLMPVFIGGMMLGCLALERGDDLEIEHLFAGFKQNVGQLVLVGLFTLLYMAVVMIVCGILAFIVIGSAGLTSAFTSGAGSEALWTGAGLGMLLVVLVAMLLIIPISMAAWFAPALVIFHGLDAFNAMKQSLRGGLKNIMPFLVFSLVYIVLAIIATIPLLLGWLVLMPMFYTTIYVAYKDIFLEP</sequence>
<proteinExistence type="predicted"/>
<evidence type="ECO:0000313" key="3">
    <source>
        <dbReference type="Proteomes" id="UP000317550"/>
    </source>
</evidence>
<evidence type="ECO:0000256" key="1">
    <source>
        <dbReference type="SAM" id="Phobius"/>
    </source>
</evidence>
<dbReference type="Proteomes" id="UP000317550">
    <property type="component" value="Chromosome"/>
</dbReference>
<protein>
    <recommendedName>
        <fullName evidence="4">DUF2189 domain-containing protein</fullName>
    </recommendedName>
</protein>
<dbReference type="InterPro" id="IPR047798">
    <property type="entry name" value="BPSS1780-like"/>
</dbReference>
<keyword evidence="3" id="KW-1185">Reference proteome</keyword>
<dbReference type="OrthoDB" id="5298483at2"/>
<feature type="transmembrane region" description="Helical" evidence="1">
    <location>
        <begin position="125"/>
        <end position="154"/>
    </location>
</feature>
<reference evidence="3" key="1">
    <citation type="submission" date="2019-07" db="EMBL/GenBank/DDBJ databases">
        <title>Chitinimonas sp. nov., isolated from Ny-Alesund, arctica soil.</title>
        <authorList>
            <person name="Xu Q."/>
            <person name="Peng F."/>
        </authorList>
    </citation>
    <scope>NUCLEOTIDE SEQUENCE [LARGE SCALE GENOMIC DNA]</scope>
    <source>
        <strain evidence="3">R3-44</strain>
    </source>
</reference>
<evidence type="ECO:0008006" key="4">
    <source>
        <dbReference type="Google" id="ProtNLM"/>
    </source>
</evidence>
<keyword evidence="1" id="KW-0812">Transmembrane</keyword>
<dbReference type="KEGG" id="cari:FNU76_17660"/>
<evidence type="ECO:0000313" key="2">
    <source>
        <dbReference type="EMBL" id="QDQ28024.1"/>
    </source>
</evidence>
<dbReference type="AlphaFoldDB" id="A0A516SIP6"/>
<feature type="transmembrane region" description="Helical" evidence="1">
    <location>
        <begin position="227"/>
        <end position="252"/>
    </location>
</feature>
<feature type="transmembrane region" description="Helical" evidence="1">
    <location>
        <begin position="87"/>
        <end position="104"/>
    </location>
</feature>
<feature type="transmembrane region" description="Helical" evidence="1">
    <location>
        <begin position="174"/>
        <end position="207"/>
    </location>
</feature>
<name>A0A516SIP6_9NEIS</name>
<keyword evidence="1" id="KW-1133">Transmembrane helix</keyword>
<dbReference type="EMBL" id="CP041730">
    <property type="protein sequence ID" value="QDQ28024.1"/>
    <property type="molecule type" value="Genomic_DNA"/>
</dbReference>
<dbReference type="NCBIfam" id="NF041043">
    <property type="entry name" value="BPSS1780_fam"/>
    <property type="match status" value="1"/>
</dbReference>
<feature type="transmembrane region" description="Helical" evidence="1">
    <location>
        <begin position="58"/>
        <end position="81"/>
    </location>
</feature>